<proteinExistence type="predicted"/>
<comment type="caution">
    <text evidence="1">The sequence shown here is derived from an EMBL/GenBank/DDBJ whole genome shotgun (WGS) entry which is preliminary data.</text>
</comment>
<evidence type="ECO:0000313" key="2">
    <source>
        <dbReference type="Proteomes" id="UP000324629"/>
    </source>
</evidence>
<dbReference type="EMBL" id="QNGE01007849">
    <property type="protein sequence ID" value="KAA3670907.1"/>
    <property type="molecule type" value="Genomic_DNA"/>
</dbReference>
<organism evidence="1 2">
    <name type="scientific">Paragonimus westermani</name>
    <dbReference type="NCBI Taxonomy" id="34504"/>
    <lineage>
        <taxon>Eukaryota</taxon>
        <taxon>Metazoa</taxon>
        <taxon>Spiralia</taxon>
        <taxon>Lophotrochozoa</taxon>
        <taxon>Platyhelminthes</taxon>
        <taxon>Trematoda</taxon>
        <taxon>Digenea</taxon>
        <taxon>Plagiorchiida</taxon>
        <taxon>Troglotremata</taxon>
        <taxon>Troglotrematidae</taxon>
        <taxon>Paragonimus</taxon>
    </lineage>
</organism>
<protein>
    <submittedName>
        <fullName evidence="1">Decaprenyl-diphosphate synthase subunit 2</fullName>
    </submittedName>
</protein>
<name>A0A5J4N628_9TREM</name>
<gene>
    <name evidence="1" type="ORF">DEA37_0009295</name>
</gene>
<dbReference type="Gene3D" id="1.10.600.10">
    <property type="entry name" value="Farnesyl Diphosphate Synthase"/>
    <property type="match status" value="1"/>
</dbReference>
<dbReference type="Proteomes" id="UP000324629">
    <property type="component" value="Unassembled WGS sequence"/>
</dbReference>
<dbReference type="SUPFAM" id="SSF48576">
    <property type="entry name" value="Terpenoid synthases"/>
    <property type="match status" value="1"/>
</dbReference>
<accession>A0A5J4N628</accession>
<sequence length="285" mass="31034">MSDGEYITDGPLIDLASLDWREDLLPFEQISVHPSCLPDPEPQPLDKQRIPGNLPPELAAEARWCELDLESLLIGANPCVAASLSPHRFFVKMQSKWFELITRAEKLLGGPPPFINLRSLLTSEAGFLAARARRLAASVDHPFFEVVRACLRGKSVTYQFIQPSSVLTEPRGTVTTGQRASNGLIILLIGQCHVGVAVSPTKLYSQHRSLAELFETIHLAITIHKSLIDPKSFNGGSLSASHHSGTSNDHNMMQDLEAGNKVATLTGDVLLASVSTTLASFHNAR</sequence>
<dbReference type="InterPro" id="IPR008949">
    <property type="entry name" value="Isoprenoid_synthase_dom_sf"/>
</dbReference>
<feature type="non-terminal residue" evidence="1">
    <location>
        <position position="285"/>
    </location>
</feature>
<evidence type="ECO:0000313" key="1">
    <source>
        <dbReference type="EMBL" id="KAA3670907.1"/>
    </source>
</evidence>
<reference evidence="1 2" key="1">
    <citation type="journal article" date="2019" name="Gigascience">
        <title>Whole-genome sequence of the oriental lung fluke Paragonimus westermani.</title>
        <authorList>
            <person name="Oey H."/>
            <person name="Zakrzewski M."/>
            <person name="Narain K."/>
            <person name="Devi K.R."/>
            <person name="Agatsuma T."/>
            <person name="Nawaratna S."/>
            <person name="Gobert G.N."/>
            <person name="Jones M.K."/>
            <person name="Ragan M.A."/>
            <person name="McManus D.P."/>
            <person name="Krause L."/>
        </authorList>
    </citation>
    <scope>NUCLEOTIDE SEQUENCE [LARGE SCALE GENOMIC DNA]</scope>
    <source>
        <strain evidence="1 2">IND2009</strain>
    </source>
</reference>
<keyword evidence="2" id="KW-1185">Reference proteome</keyword>
<dbReference type="AlphaFoldDB" id="A0A5J4N628"/>